<organism evidence="11">
    <name type="scientific">uncultured Sporomusa sp</name>
    <dbReference type="NCBI Taxonomy" id="307249"/>
    <lineage>
        <taxon>Bacteria</taxon>
        <taxon>Bacillati</taxon>
        <taxon>Bacillota</taxon>
        <taxon>Negativicutes</taxon>
        <taxon>Selenomonadales</taxon>
        <taxon>Sporomusaceae</taxon>
        <taxon>Sporomusa</taxon>
        <taxon>environmental samples</taxon>
    </lineage>
</organism>
<keyword evidence="4" id="KW-0813">Transport</keyword>
<dbReference type="GO" id="GO:0046677">
    <property type="term" value="P:response to antibiotic"/>
    <property type="evidence" value="ECO:0007669"/>
    <property type="project" value="UniProtKB-KW"/>
</dbReference>
<feature type="transmembrane region" description="Helical" evidence="10">
    <location>
        <begin position="50"/>
        <end position="71"/>
    </location>
</feature>
<dbReference type="InterPro" id="IPR002528">
    <property type="entry name" value="MATE_fam"/>
</dbReference>
<protein>
    <recommendedName>
        <fullName evidence="3">Multidrug export protein MepA</fullName>
    </recommendedName>
</protein>
<sequence>MRENILGTESISKLFLQYSIPTIAAMLFLGLNTIVDGLFVGRYIGADALAAVNIALPFSSFLFALSVVIGIGAQSMIGRKLGAGNAKEANTAFTTAVVLAGTVSLLFAAVAVAFPQPIAYALGANEHLMPQVAAYIRCLGFFLPFLAMMMVFDYALKTMAMPVYAMLALVVAISSHMLLNWLFLAKLSLGITGAALAAGISYTIACCMAALPFFAKKARLKPFAGVFDQQAAGHILYSGSSEGLSELGTGITTFLFNITLMRYVGEMGVAAFTVVSYLAFIGNNVLIGLSDGVGAIISYNYGSRQLGRVKKALQLVIAAAIVIGVGFFIAIFIFSKEVIALFFNEGNEELLAFAVYGAKLYAFAFLVNGSNIVTAGYFTAIGSPKKAVLIALNKGIIWIAVGIVVLPLLFGIHGIWLTVPIAEIVTVVLSGFLLHSQFKHKFV</sequence>
<feature type="transmembrane region" description="Helical" evidence="10">
    <location>
        <begin position="277"/>
        <end position="301"/>
    </location>
</feature>
<dbReference type="CDD" id="cd13143">
    <property type="entry name" value="MATE_MepA_like"/>
    <property type="match status" value="1"/>
</dbReference>
<feature type="transmembrane region" description="Helical" evidence="10">
    <location>
        <begin position="134"/>
        <end position="156"/>
    </location>
</feature>
<accession>A0A212LZW2</accession>
<feature type="transmembrane region" description="Helical" evidence="10">
    <location>
        <begin position="189"/>
        <end position="214"/>
    </location>
</feature>
<dbReference type="PANTHER" id="PTHR43823">
    <property type="entry name" value="SPORULATION PROTEIN YKVU"/>
    <property type="match status" value="1"/>
</dbReference>
<dbReference type="GO" id="GO:0015297">
    <property type="term" value="F:antiporter activity"/>
    <property type="evidence" value="ECO:0007669"/>
    <property type="project" value="InterPro"/>
</dbReference>
<feature type="transmembrane region" description="Helical" evidence="10">
    <location>
        <begin position="415"/>
        <end position="434"/>
    </location>
</feature>
<keyword evidence="8 10" id="KW-0472">Membrane</keyword>
<keyword evidence="7 10" id="KW-1133">Transmembrane helix</keyword>
<feature type="transmembrane region" description="Helical" evidence="10">
    <location>
        <begin position="387"/>
        <end position="409"/>
    </location>
</feature>
<evidence type="ECO:0000256" key="3">
    <source>
        <dbReference type="ARBA" id="ARBA00022106"/>
    </source>
</evidence>
<evidence type="ECO:0000256" key="7">
    <source>
        <dbReference type="ARBA" id="ARBA00022989"/>
    </source>
</evidence>
<dbReference type="PIRSF" id="PIRSF006603">
    <property type="entry name" value="DinF"/>
    <property type="match status" value="1"/>
</dbReference>
<dbReference type="InterPro" id="IPR048279">
    <property type="entry name" value="MdtK-like"/>
</dbReference>
<feature type="transmembrane region" description="Helical" evidence="10">
    <location>
        <begin position="20"/>
        <end position="44"/>
    </location>
</feature>
<feature type="transmembrane region" description="Helical" evidence="10">
    <location>
        <begin position="360"/>
        <end position="380"/>
    </location>
</feature>
<keyword evidence="9" id="KW-0046">Antibiotic resistance</keyword>
<evidence type="ECO:0000256" key="2">
    <source>
        <dbReference type="ARBA" id="ARBA00008417"/>
    </source>
</evidence>
<feature type="transmembrane region" description="Helical" evidence="10">
    <location>
        <begin position="163"/>
        <end position="183"/>
    </location>
</feature>
<proteinExistence type="inferred from homology"/>
<feature type="transmembrane region" description="Helical" evidence="10">
    <location>
        <begin position="92"/>
        <end position="114"/>
    </location>
</feature>
<reference evidence="11" key="1">
    <citation type="submission" date="2016-08" db="EMBL/GenBank/DDBJ databases">
        <authorList>
            <person name="Seilhamer J.J."/>
        </authorList>
    </citation>
    <scope>NUCLEOTIDE SEQUENCE</scope>
    <source>
        <strain evidence="11">86</strain>
    </source>
</reference>
<keyword evidence="5" id="KW-1003">Cell membrane</keyword>
<comment type="subcellular location">
    <subcellularLocation>
        <location evidence="1">Cell membrane</location>
        <topology evidence="1">Multi-pass membrane protein</topology>
    </subcellularLocation>
</comment>
<evidence type="ECO:0000256" key="9">
    <source>
        <dbReference type="ARBA" id="ARBA00023251"/>
    </source>
</evidence>
<dbReference type="AlphaFoldDB" id="A0A212LZW2"/>
<dbReference type="InterPro" id="IPR051327">
    <property type="entry name" value="MATE_MepA_subfamily"/>
</dbReference>
<comment type="similarity">
    <text evidence="2">Belongs to the multi antimicrobial extrusion (MATE) (TC 2.A.66.1) family. MepA subfamily.</text>
</comment>
<evidence type="ECO:0000256" key="6">
    <source>
        <dbReference type="ARBA" id="ARBA00022692"/>
    </source>
</evidence>
<dbReference type="GO" id="GO:0042910">
    <property type="term" value="F:xenobiotic transmembrane transporter activity"/>
    <property type="evidence" value="ECO:0007669"/>
    <property type="project" value="InterPro"/>
</dbReference>
<dbReference type="GO" id="GO:0005886">
    <property type="term" value="C:plasma membrane"/>
    <property type="evidence" value="ECO:0007669"/>
    <property type="project" value="UniProtKB-SubCell"/>
</dbReference>
<evidence type="ECO:0000256" key="8">
    <source>
        <dbReference type="ARBA" id="ARBA00023136"/>
    </source>
</evidence>
<dbReference type="EMBL" id="FMJE01000006">
    <property type="protein sequence ID" value="SCM83068.1"/>
    <property type="molecule type" value="Genomic_DNA"/>
</dbReference>
<keyword evidence="6 10" id="KW-0812">Transmembrane</keyword>
<evidence type="ECO:0000256" key="1">
    <source>
        <dbReference type="ARBA" id="ARBA00004651"/>
    </source>
</evidence>
<gene>
    <name evidence="11" type="ORF">KL86SPO_60030</name>
</gene>
<evidence type="ECO:0000256" key="4">
    <source>
        <dbReference type="ARBA" id="ARBA00022448"/>
    </source>
</evidence>
<dbReference type="Pfam" id="PF01554">
    <property type="entry name" value="MatE"/>
    <property type="match status" value="2"/>
</dbReference>
<dbReference type="RefSeq" id="WP_288185591.1">
    <property type="nucleotide sequence ID" value="NZ_LT608335.1"/>
</dbReference>
<evidence type="ECO:0000256" key="5">
    <source>
        <dbReference type="ARBA" id="ARBA00022475"/>
    </source>
</evidence>
<feature type="transmembrane region" description="Helical" evidence="10">
    <location>
        <begin position="313"/>
        <end position="334"/>
    </location>
</feature>
<name>A0A212LZW2_9FIRM</name>
<evidence type="ECO:0000256" key="10">
    <source>
        <dbReference type="SAM" id="Phobius"/>
    </source>
</evidence>
<dbReference type="PANTHER" id="PTHR43823:SF3">
    <property type="entry name" value="MULTIDRUG EXPORT PROTEIN MEPA"/>
    <property type="match status" value="1"/>
</dbReference>
<dbReference type="InterPro" id="IPR045070">
    <property type="entry name" value="MATE_MepA-like"/>
</dbReference>
<evidence type="ECO:0000313" key="11">
    <source>
        <dbReference type="EMBL" id="SCM83068.1"/>
    </source>
</evidence>